<feature type="non-terminal residue" evidence="1">
    <location>
        <position position="37"/>
    </location>
</feature>
<name>A0A093PX13_9PASS</name>
<gene>
    <name evidence="1" type="ORF">N305_03700</name>
</gene>
<reference evidence="1 2" key="1">
    <citation type="submission" date="2014-06" db="EMBL/GenBank/DDBJ databases">
        <title>Genome evolution of avian class.</title>
        <authorList>
            <person name="Zhang G."/>
            <person name="Li C."/>
        </authorList>
    </citation>
    <scope>NUCLEOTIDE SEQUENCE [LARGE SCALE GENOMIC DNA]</scope>
    <source>
        <strain evidence="1">BGI_N305</strain>
    </source>
</reference>
<dbReference type="Gene3D" id="1.10.287.210">
    <property type="match status" value="1"/>
</dbReference>
<dbReference type="EMBL" id="KL669492">
    <property type="protein sequence ID" value="KFW76567.1"/>
    <property type="molecule type" value="Genomic_DNA"/>
</dbReference>
<evidence type="ECO:0000313" key="2">
    <source>
        <dbReference type="Proteomes" id="UP000053258"/>
    </source>
</evidence>
<feature type="non-terminal residue" evidence="1">
    <location>
        <position position="1"/>
    </location>
</feature>
<evidence type="ECO:0000313" key="1">
    <source>
        <dbReference type="EMBL" id="KFW76567.1"/>
    </source>
</evidence>
<dbReference type="AlphaFoldDB" id="A0A093PX13"/>
<dbReference type="Proteomes" id="UP000053258">
    <property type="component" value="Unassembled WGS sequence"/>
</dbReference>
<dbReference type="OrthoDB" id="9838443at2759"/>
<proteinExistence type="predicted"/>
<sequence>NFLLLANRHGCQEFKGMCCMNFSDHSQSIHQSINKLK</sequence>
<accession>A0A093PX13</accession>
<organism evidence="1 2">
    <name type="scientific">Manacus vitellinus</name>
    <name type="common">golden-collared manakin</name>
    <dbReference type="NCBI Taxonomy" id="328815"/>
    <lineage>
        <taxon>Eukaryota</taxon>
        <taxon>Metazoa</taxon>
        <taxon>Chordata</taxon>
        <taxon>Craniata</taxon>
        <taxon>Vertebrata</taxon>
        <taxon>Euteleostomi</taxon>
        <taxon>Archelosauria</taxon>
        <taxon>Archosauria</taxon>
        <taxon>Dinosauria</taxon>
        <taxon>Saurischia</taxon>
        <taxon>Theropoda</taxon>
        <taxon>Coelurosauria</taxon>
        <taxon>Aves</taxon>
        <taxon>Neognathae</taxon>
        <taxon>Neoaves</taxon>
        <taxon>Telluraves</taxon>
        <taxon>Australaves</taxon>
        <taxon>Passeriformes</taxon>
        <taxon>Pipridae</taxon>
        <taxon>Manacus</taxon>
    </lineage>
</organism>
<protein>
    <submittedName>
        <fullName evidence="1">Uncharacterized protein</fullName>
    </submittedName>
</protein>
<dbReference type="SUPFAM" id="SSF58069">
    <property type="entry name" value="Virus ectodomain"/>
    <property type="match status" value="1"/>
</dbReference>
<keyword evidence="2" id="KW-1185">Reference proteome</keyword>